<evidence type="ECO:0000259" key="7">
    <source>
        <dbReference type="PROSITE" id="PS50850"/>
    </source>
</evidence>
<comment type="caution">
    <text evidence="8">The sequence shown here is derived from an EMBL/GenBank/DDBJ whole genome shotgun (WGS) entry which is preliminary data.</text>
</comment>
<dbReference type="Pfam" id="PF07690">
    <property type="entry name" value="MFS_1"/>
    <property type="match status" value="1"/>
</dbReference>
<feature type="transmembrane region" description="Helical" evidence="6">
    <location>
        <begin position="374"/>
        <end position="392"/>
    </location>
</feature>
<dbReference type="Proteomes" id="UP000546162">
    <property type="component" value="Unassembled WGS sequence"/>
</dbReference>
<dbReference type="PANTHER" id="PTHR43124">
    <property type="entry name" value="PURINE EFFLUX PUMP PBUE"/>
    <property type="match status" value="1"/>
</dbReference>
<accession>A0A7W7MBB4</accession>
<gene>
    <name evidence="8" type="ORF">BJY16_007265</name>
</gene>
<comment type="subcellular location">
    <subcellularLocation>
        <location evidence="1">Cell membrane</location>
        <topology evidence="1">Multi-pass membrane protein</topology>
    </subcellularLocation>
</comment>
<dbReference type="EMBL" id="JACHNB010000001">
    <property type="protein sequence ID" value="MBB4743806.1"/>
    <property type="molecule type" value="Genomic_DNA"/>
</dbReference>
<feature type="transmembrane region" description="Helical" evidence="6">
    <location>
        <begin position="217"/>
        <end position="235"/>
    </location>
</feature>
<evidence type="ECO:0000256" key="1">
    <source>
        <dbReference type="ARBA" id="ARBA00004651"/>
    </source>
</evidence>
<dbReference type="InterPro" id="IPR036259">
    <property type="entry name" value="MFS_trans_sf"/>
</dbReference>
<keyword evidence="2" id="KW-1003">Cell membrane</keyword>
<dbReference type="CDD" id="cd17324">
    <property type="entry name" value="MFS_NepI_like"/>
    <property type="match status" value="1"/>
</dbReference>
<dbReference type="InterPro" id="IPR050189">
    <property type="entry name" value="MFS_Efflux_Transporters"/>
</dbReference>
<feature type="transmembrane region" description="Helical" evidence="6">
    <location>
        <begin position="12"/>
        <end position="34"/>
    </location>
</feature>
<reference evidence="8 9" key="1">
    <citation type="submission" date="2020-08" db="EMBL/GenBank/DDBJ databases">
        <title>Sequencing the genomes of 1000 actinobacteria strains.</title>
        <authorList>
            <person name="Klenk H.-P."/>
        </authorList>
    </citation>
    <scope>NUCLEOTIDE SEQUENCE [LARGE SCALE GENOMIC DNA]</scope>
    <source>
        <strain evidence="8 9">DSM 45809</strain>
    </source>
</reference>
<feature type="domain" description="Major facilitator superfamily (MFS) profile" evidence="7">
    <location>
        <begin position="12"/>
        <end position="396"/>
    </location>
</feature>
<feature type="transmembrane region" description="Helical" evidence="6">
    <location>
        <begin position="176"/>
        <end position="196"/>
    </location>
</feature>
<evidence type="ECO:0000256" key="3">
    <source>
        <dbReference type="ARBA" id="ARBA00022692"/>
    </source>
</evidence>
<evidence type="ECO:0000313" key="9">
    <source>
        <dbReference type="Proteomes" id="UP000546162"/>
    </source>
</evidence>
<feature type="transmembrane region" description="Helical" evidence="6">
    <location>
        <begin position="347"/>
        <end position="368"/>
    </location>
</feature>
<feature type="transmembrane region" description="Helical" evidence="6">
    <location>
        <begin position="87"/>
        <end position="105"/>
    </location>
</feature>
<keyword evidence="5 6" id="KW-0472">Membrane</keyword>
<dbReference type="PROSITE" id="PS50850">
    <property type="entry name" value="MFS"/>
    <property type="match status" value="1"/>
</dbReference>
<sequence>METLTAGRRWAALLALALGGFGLGLTEFVAMGLLPEIARDLLPGRYAASAPDAVAQAGWMITIYALGVVAGAPTIAALTARVPRRRLVLGLLALMAGGTALSALAPTFELVLAGRFLGALAHGAYFGAAGILAATILGPGNQGKGVALVIGGLTAANIVGVPLITGLGQAHGWRVAYLAVAAVFALTLLAAALVVPPVAAAPGGSPRAELSAFRSPTVWLAAAVVAVGPAGFFAVNSYVAPVTTHVTGLPADRVPWILAVMGLGMTAGIAAGGIAADRDLRRAVLGGLAGLLASVALFGLLANHPVGLFASAFLVGAASLFIVPALQGQLMVAAPGTQLMGAAINQSAINLSNSLGAAIGGAAIAAGWGYLSSAWLGVALAAGGLLLAVAHFRHAPAPAREQQPALV</sequence>
<evidence type="ECO:0000256" key="4">
    <source>
        <dbReference type="ARBA" id="ARBA00022989"/>
    </source>
</evidence>
<keyword evidence="4 6" id="KW-1133">Transmembrane helix</keyword>
<dbReference type="GO" id="GO:0022857">
    <property type="term" value="F:transmembrane transporter activity"/>
    <property type="evidence" value="ECO:0007669"/>
    <property type="project" value="InterPro"/>
</dbReference>
<feature type="transmembrane region" description="Helical" evidence="6">
    <location>
        <begin position="255"/>
        <end position="276"/>
    </location>
</feature>
<organism evidence="8 9">
    <name type="scientific">Actinoplanes octamycinicus</name>
    <dbReference type="NCBI Taxonomy" id="135948"/>
    <lineage>
        <taxon>Bacteria</taxon>
        <taxon>Bacillati</taxon>
        <taxon>Actinomycetota</taxon>
        <taxon>Actinomycetes</taxon>
        <taxon>Micromonosporales</taxon>
        <taxon>Micromonosporaceae</taxon>
        <taxon>Actinoplanes</taxon>
    </lineage>
</organism>
<feature type="transmembrane region" description="Helical" evidence="6">
    <location>
        <begin position="145"/>
        <end position="164"/>
    </location>
</feature>
<dbReference type="PANTHER" id="PTHR43124:SF3">
    <property type="entry name" value="CHLORAMPHENICOL EFFLUX PUMP RV0191"/>
    <property type="match status" value="1"/>
</dbReference>
<dbReference type="SUPFAM" id="SSF103473">
    <property type="entry name" value="MFS general substrate transporter"/>
    <property type="match status" value="1"/>
</dbReference>
<feature type="transmembrane region" description="Helical" evidence="6">
    <location>
        <begin position="54"/>
        <end position="80"/>
    </location>
</feature>
<dbReference type="InterPro" id="IPR011701">
    <property type="entry name" value="MFS"/>
</dbReference>
<keyword evidence="3 6" id="KW-0812">Transmembrane</keyword>
<evidence type="ECO:0000256" key="2">
    <source>
        <dbReference type="ARBA" id="ARBA00022475"/>
    </source>
</evidence>
<feature type="transmembrane region" description="Helical" evidence="6">
    <location>
        <begin position="117"/>
        <end position="138"/>
    </location>
</feature>
<feature type="transmembrane region" description="Helical" evidence="6">
    <location>
        <begin position="308"/>
        <end position="326"/>
    </location>
</feature>
<evidence type="ECO:0000256" key="6">
    <source>
        <dbReference type="SAM" id="Phobius"/>
    </source>
</evidence>
<proteinExistence type="predicted"/>
<dbReference type="AlphaFoldDB" id="A0A7W7MBB4"/>
<keyword evidence="9" id="KW-1185">Reference proteome</keyword>
<dbReference type="Gene3D" id="1.20.1250.20">
    <property type="entry name" value="MFS general substrate transporter like domains"/>
    <property type="match status" value="2"/>
</dbReference>
<evidence type="ECO:0000256" key="5">
    <source>
        <dbReference type="ARBA" id="ARBA00023136"/>
    </source>
</evidence>
<feature type="transmembrane region" description="Helical" evidence="6">
    <location>
        <begin position="283"/>
        <end position="302"/>
    </location>
</feature>
<dbReference type="RefSeq" id="WP_185044054.1">
    <property type="nucleotide sequence ID" value="NZ_BAABFG010000005.1"/>
</dbReference>
<evidence type="ECO:0000313" key="8">
    <source>
        <dbReference type="EMBL" id="MBB4743806.1"/>
    </source>
</evidence>
<name>A0A7W7MBB4_9ACTN</name>
<protein>
    <submittedName>
        <fullName evidence="8">DHA1 family inner membrane transport protein</fullName>
    </submittedName>
</protein>
<dbReference type="InterPro" id="IPR020846">
    <property type="entry name" value="MFS_dom"/>
</dbReference>
<dbReference type="GO" id="GO:0005886">
    <property type="term" value="C:plasma membrane"/>
    <property type="evidence" value="ECO:0007669"/>
    <property type="project" value="UniProtKB-SubCell"/>
</dbReference>